<proteinExistence type="inferred from homology"/>
<dbReference type="CDD" id="cd07798">
    <property type="entry name" value="ASKHA_NBD_FGGY_YoaC-like"/>
    <property type="match status" value="1"/>
</dbReference>
<evidence type="ECO:0000256" key="3">
    <source>
        <dbReference type="ARBA" id="ARBA00022777"/>
    </source>
</evidence>
<keyword evidence="7" id="KW-1185">Reference proteome</keyword>
<sequence length="479" mass="53847">MRHVLLVDLGTGNTRVALADSAGTISDMRTYTNSYYRDDAYEDAQYFLPAEWEERILRGCRELCEAHPEIRVSAVSSAGARQSFVLLDREGKAFYGLPNIDNRGRSFMDQVPDPEEVYRLSGKWCTEDFGAAKLLGLRQRRPELYEKISQVTSISEWIGQIFTGRTVMEPSQACESQLYDIRERRWSDKLCRAYGVDPAILPPLENAGAVLGPVLPKWREALHMAEDAVFIVGGADTQIALRQTEIRPGDIAVVSGTTSPVVTLMKEAFYDPRQRVWTDANLRGEGYQVEMNPGVTGLNYQRVRENLYGDWTYEELEAAYEQKTDFACTASFSSLLFYQRRSLRKGGFFLPSPLGAGVDRVDLIWAVLADIACSIYEQFQNLSDLTENRAPAILGCGGGFQSRALCQMLADLSGRELVLRPGFEQATVQGLIQLCDETMGEPSLHADGTAIRYTPRKEQLIHRYYPVWLENRNHANGVC</sequence>
<evidence type="ECO:0000259" key="4">
    <source>
        <dbReference type="Pfam" id="PF00370"/>
    </source>
</evidence>
<dbReference type="InterPro" id="IPR018485">
    <property type="entry name" value="FGGY_C"/>
</dbReference>
<evidence type="ECO:0000313" key="6">
    <source>
        <dbReference type="EMBL" id="MBM6850675.1"/>
    </source>
</evidence>
<comment type="caution">
    <text evidence="6">The sequence shown here is derived from an EMBL/GenBank/DDBJ whole genome shotgun (WGS) entry which is preliminary data.</text>
</comment>
<dbReference type="GO" id="GO:0016301">
    <property type="term" value="F:kinase activity"/>
    <property type="evidence" value="ECO:0007669"/>
    <property type="project" value="UniProtKB-KW"/>
</dbReference>
<reference evidence="6 7" key="1">
    <citation type="journal article" date="2021" name="Sci. Rep.">
        <title>The distribution of antibiotic resistance genes in chicken gut microbiota commensals.</title>
        <authorList>
            <person name="Juricova H."/>
            <person name="Matiasovicova J."/>
            <person name="Kubasova T."/>
            <person name="Cejkova D."/>
            <person name="Rychlik I."/>
        </authorList>
    </citation>
    <scope>NUCLEOTIDE SEQUENCE [LARGE SCALE GENOMIC DNA]</scope>
    <source>
        <strain evidence="6 7">An411</strain>
    </source>
</reference>
<dbReference type="EMBL" id="JACSNX010000003">
    <property type="protein sequence ID" value="MBM6850675.1"/>
    <property type="molecule type" value="Genomic_DNA"/>
</dbReference>
<evidence type="ECO:0000256" key="1">
    <source>
        <dbReference type="ARBA" id="ARBA00009156"/>
    </source>
</evidence>
<dbReference type="PANTHER" id="PTHR43095">
    <property type="entry name" value="SUGAR KINASE"/>
    <property type="match status" value="1"/>
</dbReference>
<evidence type="ECO:0000313" key="7">
    <source>
        <dbReference type="Proteomes" id="UP000719500"/>
    </source>
</evidence>
<dbReference type="Gene3D" id="3.30.420.40">
    <property type="match status" value="2"/>
</dbReference>
<accession>A0ABS2FTJ8</accession>
<feature type="domain" description="Carbohydrate kinase FGGY N-terminal" evidence="4">
    <location>
        <begin position="4"/>
        <end position="241"/>
    </location>
</feature>
<comment type="similarity">
    <text evidence="1">Belongs to the FGGY kinase family.</text>
</comment>
<dbReference type="InterPro" id="IPR050406">
    <property type="entry name" value="FGGY_Carb_Kinase"/>
</dbReference>
<gene>
    <name evidence="6" type="ORF">H9X91_04380</name>
</gene>
<dbReference type="Proteomes" id="UP000719500">
    <property type="component" value="Unassembled WGS sequence"/>
</dbReference>
<keyword evidence="3 6" id="KW-0418">Kinase</keyword>
<keyword evidence="2" id="KW-0808">Transferase</keyword>
<name>A0ABS2FTJ8_9FIRM</name>
<dbReference type="SUPFAM" id="SSF53067">
    <property type="entry name" value="Actin-like ATPase domain"/>
    <property type="match status" value="2"/>
</dbReference>
<dbReference type="PIRSF" id="PIRSF000538">
    <property type="entry name" value="GlpK"/>
    <property type="match status" value="1"/>
</dbReference>
<protein>
    <submittedName>
        <fullName evidence="6">Carbohydrate kinase</fullName>
    </submittedName>
</protein>
<dbReference type="Pfam" id="PF00370">
    <property type="entry name" value="FGGY_N"/>
    <property type="match status" value="1"/>
</dbReference>
<organism evidence="6 7">
    <name type="scientific">Oscillibacter valericigenes</name>
    <dbReference type="NCBI Taxonomy" id="351091"/>
    <lineage>
        <taxon>Bacteria</taxon>
        <taxon>Bacillati</taxon>
        <taxon>Bacillota</taxon>
        <taxon>Clostridia</taxon>
        <taxon>Eubacteriales</taxon>
        <taxon>Oscillospiraceae</taxon>
        <taxon>Oscillibacter</taxon>
    </lineage>
</organism>
<dbReference type="Pfam" id="PF02782">
    <property type="entry name" value="FGGY_C"/>
    <property type="match status" value="1"/>
</dbReference>
<dbReference type="PANTHER" id="PTHR43095:SF2">
    <property type="entry name" value="GLUCONOKINASE"/>
    <property type="match status" value="1"/>
</dbReference>
<evidence type="ECO:0000256" key="2">
    <source>
        <dbReference type="ARBA" id="ARBA00022679"/>
    </source>
</evidence>
<dbReference type="InterPro" id="IPR018484">
    <property type="entry name" value="FGGY_N"/>
</dbReference>
<dbReference type="InterPro" id="IPR000577">
    <property type="entry name" value="Carb_kinase_FGGY"/>
</dbReference>
<dbReference type="RefSeq" id="WP_204802901.1">
    <property type="nucleotide sequence ID" value="NZ_JACSNX010000003.1"/>
</dbReference>
<dbReference type="InterPro" id="IPR043129">
    <property type="entry name" value="ATPase_NBD"/>
</dbReference>
<evidence type="ECO:0000259" key="5">
    <source>
        <dbReference type="Pfam" id="PF02782"/>
    </source>
</evidence>
<feature type="domain" description="Carbohydrate kinase FGGY C-terminal" evidence="5">
    <location>
        <begin position="308"/>
        <end position="432"/>
    </location>
</feature>